<dbReference type="Proteomes" id="UP001163603">
    <property type="component" value="Chromosome 1"/>
</dbReference>
<reference evidence="2" key="1">
    <citation type="journal article" date="2023" name="G3 (Bethesda)">
        <title>Genome assembly and association tests identify interacting loci associated with vigor, precocity, and sex in interspecific pistachio rootstocks.</title>
        <authorList>
            <person name="Palmer W."/>
            <person name="Jacygrad E."/>
            <person name="Sagayaradj S."/>
            <person name="Cavanaugh K."/>
            <person name="Han R."/>
            <person name="Bertier L."/>
            <person name="Beede B."/>
            <person name="Kafkas S."/>
            <person name="Golino D."/>
            <person name="Preece J."/>
            <person name="Michelmore R."/>
        </authorList>
    </citation>
    <scope>NUCLEOTIDE SEQUENCE [LARGE SCALE GENOMIC DNA]</scope>
</reference>
<name>A0ACC0ZRA4_9ROSI</name>
<evidence type="ECO:0000313" key="2">
    <source>
        <dbReference type="Proteomes" id="UP001163603"/>
    </source>
</evidence>
<accession>A0ACC0ZRA4</accession>
<comment type="caution">
    <text evidence="1">The sequence shown here is derived from an EMBL/GenBank/DDBJ whole genome shotgun (WGS) entry which is preliminary data.</text>
</comment>
<evidence type="ECO:0000313" key="1">
    <source>
        <dbReference type="EMBL" id="KAJ0054527.1"/>
    </source>
</evidence>
<gene>
    <name evidence="1" type="ORF">Pint_01188</name>
</gene>
<sequence length="59" mass="6634">MGILVLFVAVITMVPWEFLNWLRKDGMNQYIISHKLSNWCADDTVLSGVVEGTEAQPVP</sequence>
<keyword evidence="2" id="KW-1185">Reference proteome</keyword>
<proteinExistence type="predicted"/>
<dbReference type="EMBL" id="CM047736">
    <property type="protein sequence ID" value="KAJ0054527.1"/>
    <property type="molecule type" value="Genomic_DNA"/>
</dbReference>
<organism evidence="1 2">
    <name type="scientific">Pistacia integerrima</name>
    <dbReference type="NCBI Taxonomy" id="434235"/>
    <lineage>
        <taxon>Eukaryota</taxon>
        <taxon>Viridiplantae</taxon>
        <taxon>Streptophyta</taxon>
        <taxon>Embryophyta</taxon>
        <taxon>Tracheophyta</taxon>
        <taxon>Spermatophyta</taxon>
        <taxon>Magnoliopsida</taxon>
        <taxon>eudicotyledons</taxon>
        <taxon>Gunneridae</taxon>
        <taxon>Pentapetalae</taxon>
        <taxon>rosids</taxon>
        <taxon>malvids</taxon>
        <taxon>Sapindales</taxon>
        <taxon>Anacardiaceae</taxon>
        <taxon>Pistacia</taxon>
    </lineage>
</organism>
<protein>
    <submittedName>
        <fullName evidence="1">Uncharacterized protein</fullName>
    </submittedName>
</protein>